<feature type="transmembrane region" description="Helical" evidence="1">
    <location>
        <begin position="323"/>
        <end position="340"/>
    </location>
</feature>
<evidence type="ECO:0000313" key="3">
    <source>
        <dbReference type="EMBL" id="KKQ94060.1"/>
    </source>
</evidence>
<feature type="domain" description="Membrane protein 6-pyruvoyl-tetrahydropterin synthase-related" evidence="2">
    <location>
        <begin position="74"/>
        <end position="264"/>
    </location>
</feature>
<feature type="transmembrane region" description="Helical" evidence="1">
    <location>
        <begin position="538"/>
        <end position="555"/>
    </location>
</feature>
<evidence type="ECO:0000256" key="1">
    <source>
        <dbReference type="SAM" id="Phobius"/>
    </source>
</evidence>
<dbReference type="AlphaFoldDB" id="A0A0G0M158"/>
<feature type="transmembrane region" description="Helical" evidence="1">
    <location>
        <begin position="101"/>
        <end position="123"/>
    </location>
</feature>
<accession>A0A0G0M158</accession>
<reference evidence="3 4" key="1">
    <citation type="journal article" date="2015" name="Nature">
        <title>rRNA introns, odd ribosomes, and small enigmatic genomes across a large radiation of phyla.</title>
        <authorList>
            <person name="Brown C.T."/>
            <person name="Hug L.A."/>
            <person name="Thomas B.C."/>
            <person name="Sharon I."/>
            <person name="Castelle C.J."/>
            <person name="Singh A."/>
            <person name="Wilkins M.J."/>
            <person name="Williams K.H."/>
            <person name="Banfield J.F."/>
        </authorList>
    </citation>
    <scope>NUCLEOTIDE SEQUENCE [LARGE SCALE GENOMIC DNA]</scope>
</reference>
<sequence>MTKIKIFFKKNFLFVLLLILIIPTFQALIRPGYFPMHDDMQAMRLLQMDKCVKDRQIPCRWVPDMGFGYGYPQFNYYAPLPYYIMEIIHLLGFGFLDSVKAGFILSMITGAMGMYLLGSSLWGKAGGFISALIYTYAPYRAVDVFVRGAMGEVWAFALLPFVFWSVGKVFKGKKISVLYLALSFSALLTSHNISAILIIPFLLAWILLISFRNFKESPTQFMQRIYRISIGFVWGIGIASFFILPAWFEKNLVHVETLLSGYFNYINHFVSLNQLLFQTQWGYGTSEVGPYDDLLLSVGLILWVLPLISLVLNLYLKKKPSSLFVFLLILFGWFSLFMAHSKSSFFWNNIKILSFVQFPWRFLLFSTFFFSLAAGSIALAFKKGNKLGGVWMSFLIILLFFLYRNYFIPRIWINTTDQEKFSGESWQRQQTISIFDYLPVYAKMPPAAKASDEPVFISGEGDIKSGQGGSNWQNWEVEVLTEKATLQFGIFYFPLWTVRVGDKLIPINYDDDLGAIKVDLNRGGQKVMLRLTNTPVRSFSNIVTLVSIFFIPIFLRKKELIK</sequence>
<comment type="caution">
    <text evidence="3">The sequence shown here is derived from an EMBL/GenBank/DDBJ whole genome shotgun (WGS) entry which is preliminary data.</text>
</comment>
<evidence type="ECO:0000259" key="2">
    <source>
        <dbReference type="Pfam" id="PF10131"/>
    </source>
</evidence>
<feature type="transmembrane region" description="Helical" evidence="1">
    <location>
        <begin position="144"/>
        <end position="166"/>
    </location>
</feature>
<proteinExistence type="predicted"/>
<protein>
    <recommendedName>
        <fullName evidence="2">Membrane protein 6-pyruvoyl-tetrahydropterin synthase-related domain-containing protein</fullName>
    </recommendedName>
</protein>
<feature type="transmembrane region" description="Helical" evidence="1">
    <location>
        <begin position="388"/>
        <end position="406"/>
    </location>
</feature>
<keyword evidence="1" id="KW-0812">Transmembrane</keyword>
<dbReference type="STRING" id="1618573.UT19_C0004G0021"/>
<organism evidence="3 4">
    <name type="scientific">Candidatus Woesebacteria bacterium GW2011_GWB1_39_10b</name>
    <dbReference type="NCBI Taxonomy" id="1618573"/>
    <lineage>
        <taxon>Bacteria</taxon>
        <taxon>Candidatus Woeseibacteriota</taxon>
    </lineage>
</organism>
<feature type="transmembrane region" description="Helical" evidence="1">
    <location>
        <begin position="228"/>
        <end position="248"/>
    </location>
</feature>
<keyword evidence="1" id="KW-1133">Transmembrane helix</keyword>
<name>A0A0G0M158_9BACT</name>
<dbReference type="Proteomes" id="UP000034932">
    <property type="component" value="Unassembled WGS sequence"/>
</dbReference>
<gene>
    <name evidence="3" type="ORF">UT19_C0004G0021</name>
</gene>
<dbReference type="Pfam" id="PF10131">
    <property type="entry name" value="PTPS_related"/>
    <property type="match status" value="1"/>
</dbReference>
<feature type="transmembrane region" description="Helical" evidence="1">
    <location>
        <begin position="294"/>
        <end position="316"/>
    </location>
</feature>
<feature type="transmembrane region" description="Helical" evidence="1">
    <location>
        <begin position="178"/>
        <end position="208"/>
    </location>
</feature>
<keyword evidence="1" id="KW-0472">Membrane</keyword>
<feature type="transmembrane region" description="Helical" evidence="1">
    <location>
        <begin position="360"/>
        <end position="381"/>
    </location>
</feature>
<dbReference type="EMBL" id="LBVW01000004">
    <property type="protein sequence ID" value="KKQ94060.1"/>
    <property type="molecule type" value="Genomic_DNA"/>
</dbReference>
<dbReference type="InterPro" id="IPR018776">
    <property type="entry name" value="Membrane_prot_PTPS-rel_domain"/>
</dbReference>
<evidence type="ECO:0000313" key="4">
    <source>
        <dbReference type="Proteomes" id="UP000034932"/>
    </source>
</evidence>